<dbReference type="PROSITE" id="PS00198">
    <property type="entry name" value="4FE4S_FER_1"/>
    <property type="match status" value="2"/>
</dbReference>
<evidence type="ECO:0000256" key="5">
    <source>
        <dbReference type="SAM" id="MobiDB-lite"/>
    </source>
</evidence>
<keyword evidence="4" id="KW-0411">Iron-sulfur</keyword>
<evidence type="ECO:0000313" key="8">
    <source>
        <dbReference type="Proteomes" id="UP001053296"/>
    </source>
</evidence>
<dbReference type="PROSITE" id="PS51379">
    <property type="entry name" value="4FE4S_FER_2"/>
    <property type="match status" value="2"/>
</dbReference>
<sequence>MKLPRLIPEALKGLFCRPATRRYPAETREPYAESRGEIVNDASKCILCGLCARRCPTACIEVDKKGLWAHEPFACVLCGWCAEVCPTHCLTQSTERPTPSATRQRTELHPAPPKRPAKSKKDA</sequence>
<keyword evidence="3" id="KW-0408">Iron</keyword>
<dbReference type="Pfam" id="PF12838">
    <property type="entry name" value="Fer4_7"/>
    <property type="match status" value="1"/>
</dbReference>
<dbReference type="InterPro" id="IPR017896">
    <property type="entry name" value="4Fe4S_Fe-S-bd"/>
</dbReference>
<feature type="domain" description="4Fe-4S ferredoxin-type" evidence="6">
    <location>
        <begin position="66"/>
        <end position="95"/>
    </location>
</feature>
<dbReference type="PANTHER" id="PTHR43687:SF1">
    <property type="entry name" value="FERREDOXIN III"/>
    <property type="match status" value="1"/>
</dbReference>
<evidence type="ECO:0000256" key="2">
    <source>
        <dbReference type="ARBA" id="ARBA00022723"/>
    </source>
</evidence>
<dbReference type="PANTHER" id="PTHR43687">
    <property type="entry name" value="ADENYLYLSULFATE REDUCTASE, BETA SUBUNIT"/>
    <property type="match status" value="1"/>
</dbReference>
<dbReference type="InterPro" id="IPR050572">
    <property type="entry name" value="Fe-S_Ferredoxin"/>
</dbReference>
<organism evidence="7 8">
    <name type="scientific">Pseudodesulfovibrio sediminis</name>
    <dbReference type="NCBI Taxonomy" id="2810563"/>
    <lineage>
        <taxon>Bacteria</taxon>
        <taxon>Pseudomonadati</taxon>
        <taxon>Thermodesulfobacteriota</taxon>
        <taxon>Desulfovibrionia</taxon>
        <taxon>Desulfovibrionales</taxon>
        <taxon>Desulfovibrionaceae</taxon>
    </lineage>
</organism>
<reference evidence="7" key="1">
    <citation type="journal article" date="2022" name="Arch. Microbiol.">
        <title>Pseudodesulfovibrio sediminis sp. nov., a mesophilic and neutrophilic sulfate-reducing bacterium isolated from sediment of a brackish lake.</title>
        <authorList>
            <person name="Takahashi A."/>
            <person name="Kojima H."/>
            <person name="Watanabe M."/>
            <person name="Fukui M."/>
        </authorList>
    </citation>
    <scope>NUCLEOTIDE SEQUENCE</scope>
    <source>
        <strain evidence="7">SF6</strain>
    </source>
</reference>
<proteinExistence type="predicted"/>
<evidence type="ECO:0000313" key="7">
    <source>
        <dbReference type="EMBL" id="BCS89916.1"/>
    </source>
</evidence>
<gene>
    <name evidence="7" type="ORF">PSDVSF_31580</name>
</gene>
<dbReference type="Proteomes" id="UP001053296">
    <property type="component" value="Chromosome"/>
</dbReference>
<keyword evidence="2" id="KW-0479">Metal-binding</keyword>
<keyword evidence="8" id="KW-1185">Reference proteome</keyword>
<dbReference type="RefSeq" id="WP_229591868.1">
    <property type="nucleotide sequence ID" value="NZ_AP024485.1"/>
</dbReference>
<evidence type="ECO:0000256" key="3">
    <source>
        <dbReference type="ARBA" id="ARBA00023004"/>
    </source>
</evidence>
<feature type="compositionally biased region" description="Polar residues" evidence="5">
    <location>
        <begin position="92"/>
        <end position="103"/>
    </location>
</feature>
<protein>
    <recommendedName>
        <fullName evidence="6">4Fe-4S ferredoxin-type domain-containing protein</fullName>
    </recommendedName>
</protein>
<dbReference type="InterPro" id="IPR017900">
    <property type="entry name" value="4Fe4S_Fe_S_CS"/>
</dbReference>
<evidence type="ECO:0000256" key="1">
    <source>
        <dbReference type="ARBA" id="ARBA00022485"/>
    </source>
</evidence>
<dbReference type="Gene3D" id="3.30.70.3270">
    <property type="match status" value="1"/>
</dbReference>
<keyword evidence="1" id="KW-0004">4Fe-4S</keyword>
<dbReference type="SUPFAM" id="SSF54862">
    <property type="entry name" value="4Fe-4S ferredoxins"/>
    <property type="match status" value="1"/>
</dbReference>
<feature type="region of interest" description="Disordered" evidence="5">
    <location>
        <begin position="92"/>
        <end position="123"/>
    </location>
</feature>
<accession>A0ABN6EXQ4</accession>
<evidence type="ECO:0000256" key="4">
    <source>
        <dbReference type="ARBA" id="ARBA00023014"/>
    </source>
</evidence>
<evidence type="ECO:0000259" key="6">
    <source>
        <dbReference type="PROSITE" id="PS51379"/>
    </source>
</evidence>
<name>A0ABN6EXQ4_9BACT</name>
<feature type="domain" description="4Fe-4S ferredoxin-type" evidence="6">
    <location>
        <begin position="36"/>
        <end position="65"/>
    </location>
</feature>
<dbReference type="EMBL" id="AP024485">
    <property type="protein sequence ID" value="BCS89916.1"/>
    <property type="molecule type" value="Genomic_DNA"/>
</dbReference>